<reference evidence="2" key="1">
    <citation type="journal article" date="2022" name="Nat. Commun.">
        <title>Chromosome evolution and the genetic basis of agronomically important traits in greater yam.</title>
        <authorList>
            <person name="Bredeson J.V."/>
            <person name="Lyons J.B."/>
            <person name="Oniyinde I.O."/>
            <person name="Okereke N.R."/>
            <person name="Kolade O."/>
            <person name="Nnabue I."/>
            <person name="Nwadili C.O."/>
            <person name="Hribova E."/>
            <person name="Parker M."/>
            <person name="Nwogha J."/>
            <person name="Shu S."/>
            <person name="Carlson J."/>
            <person name="Kariba R."/>
            <person name="Muthemba S."/>
            <person name="Knop K."/>
            <person name="Barton G.J."/>
            <person name="Sherwood A.V."/>
            <person name="Lopez-Montes A."/>
            <person name="Asiedu R."/>
            <person name="Jamnadass R."/>
            <person name="Muchugi A."/>
            <person name="Goodstein D."/>
            <person name="Egesi C.N."/>
            <person name="Featherston J."/>
            <person name="Asfaw A."/>
            <person name="Simpson G.G."/>
            <person name="Dolezel J."/>
            <person name="Hendre P.S."/>
            <person name="Van Deynze A."/>
            <person name="Kumar P.L."/>
            <person name="Obidiegwu J.E."/>
            <person name="Bhattacharjee R."/>
            <person name="Rokhsar D.S."/>
        </authorList>
    </citation>
    <scope>NUCLEOTIDE SEQUENCE [LARGE SCALE GENOMIC DNA]</scope>
    <source>
        <strain evidence="2">cv. TDa95/00328</strain>
    </source>
</reference>
<evidence type="ECO:0000313" key="2">
    <source>
        <dbReference type="Proteomes" id="UP000827976"/>
    </source>
</evidence>
<keyword evidence="2" id="KW-1185">Reference proteome</keyword>
<gene>
    <name evidence="1" type="ORF">IHE45_13G056600</name>
</gene>
<proteinExistence type="predicted"/>
<dbReference type="EMBL" id="CM037023">
    <property type="protein sequence ID" value="KAH7665790.1"/>
    <property type="molecule type" value="Genomic_DNA"/>
</dbReference>
<evidence type="ECO:0000313" key="1">
    <source>
        <dbReference type="EMBL" id="KAH7665790.1"/>
    </source>
</evidence>
<accession>A0ACB7UYE0</accession>
<name>A0ACB7UYE0_DIOAL</name>
<protein>
    <submittedName>
        <fullName evidence="1">Uncharacterized protein</fullName>
    </submittedName>
</protein>
<sequence length="76" mass="8487">MVVDGSCAFSESACFLFTMLKVVAQLCFGTLTKDTRINCERQQSRHLHLLINTEENTVTPFPQLSVSSISHTLVLK</sequence>
<organism evidence="1 2">
    <name type="scientific">Dioscorea alata</name>
    <name type="common">Purple yam</name>
    <dbReference type="NCBI Taxonomy" id="55571"/>
    <lineage>
        <taxon>Eukaryota</taxon>
        <taxon>Viridiplantae</taxon>
        <taxon>Streptophyta</taxon>
        <taxon>Embryophyta</taxon>
        <taxon>Tracheophyta</taxon>
        <taxon>Spermatophyta</taxon>
        <taxon>Magnoliopsida</taxon>
        <taxon>Liliopsida</taxon>
        <taxon>Dioscoreales</taxon>
        <taxon>Dioscoreaceae</taxon>
        <taxon>Dioscorea</taxon>
    </lineage>
</organism>
<dbReference type="Proteomes" id="UP000827976">
    <property type="component" value="Chromosome 13"/>
</dbReference>
<comment type="caution">
    <text evidence="1">The sequence shown here is derived from an EMBL/GenBank/DDBJ whole genome shotgun (WGS) entry which is preliminary data.</text>
</comment>